<proteinExistence type="predicted"/>
<sequence>MRSNLLLIFILLFFNNFCFSQEEQETVPKNETDSLQVTLAEQGIIIQDSVSFKKSKKEFNPLAPSKAAFYSAILPGMGQIYNKRYWKAPIAWGLIGGSIYMYTFNNDNYQRFRTAFKSRQAGFTDDEFYDLNNGIIPSLDNDDLEYQQERFQSDRDLWLVVAIGMYALNIVDANVDAHLKQFNIDDDLSIDFEPYFDFNQITNSPNYGMALIIKF</sequence>
<evidence type="ECO:0000256" key="1">
    <source>
        <dbReference type="SAM" id="SignalP"/>
    </source>
</evidence>
<evidence type="ECO:0000313" key="4">
    <source>
        <dbReference type="Proteomes" id="UP000198990"/>
    </source>
</evidence>
<evidence type="ECO:0000259" key="2">
    <source>
        <dbReference type="Pfam" id="PF18935"/>
    </source>
</evidence>
<dbReference type="AlphaFoldDB" id="A0A1H7WGL1"/>
<organism evidence="3 4">
    <name type="scientific">Maribacter orientalis</name>
    <dbReference type="NCBI Taxonomy" id="228957"/>
    <lineage>
        <taxon>Bacteria</taxon>
        <taxon>Pseudomonadati</taxon>
        <taxon>Bacteroidota</taxon>
        <taxon>Flavobacteriia</taxon>
        <taxon>Flavobacteriales</taxon>
        <taxon>Flavobacteriaceae</taxon>
        <taxon>Maribacter</taxon>
    </lineage>
</organism>
<dbReference type="Proteomes" id="UP000198990">
    <property type="component" value="Unassembled WGS sequence"/>
</dbReference>
<dbReference type="EMBL" id="FNZN01000011">
    <property type="protein sequence ID" value="SEM20651.1"/>
    <property type="molecule type" value="Genomic_DNA"/>
</dbReference>
<feature type="chain" id="PRO_5011457321" description="DUF5683 domain-containing protein" evidence="1">
    <location>
        <begin position="21"/>
        <end position="215"/>
    </location>
</feature>
<name>A0A1H7WGL1_9FLAO</name>
<reference evidence="4" key="1">
    <citation type="submission" date="2016-10" db="EMBL/GenBank/DDBJ databases">
        <authorList>
            <person name="Varghese N."/>
            <person name="Submissions S."/>
        </authorList>
    </citation>
    <scope>NUCLEOTIDE SEQUENCE [LARGE SCALE GENOMIC DNA]</scope>
    <source>
        <strain evidence="4">DSM 16471</strain>
    </source>
</reference>
<gene>
    <name evidence="3" type="ORF">SAMN04488008_11187</name>
</gene>
<keyword evidence="4" id="KW-1185">Reference proteome</keyword>
<dbReference type="OrthoDB" id="9813910at2"/>
<dbReference type="Pfam" id="PF18935">
    <property type="entry name" value="DUF5683"/>
    <property type="match status" value="1"/>
</dbReference>
<evidence type="ECO:0000313" key="3">
    <source>
        <dbReference type="EMBL" id="SEM20651.1"/>
    </source>
</evidence>
<feature type="domain" description="DUF5683" evidence="2">
    <location>
        <begin position="61"/>
        <end position="215"/>
    </location>
</feature>
<dbReference type="RefSeq" id="WP_091627119.1">
    <property type="nucleotide sequence ID" value="NZ_FNZN01000011.1"/>
</dbReference>
<dbReference type="InterPro" id="IPR043738">
    <property type="entry name" value="DUF5683"/>
</dbReference>
<dbReference type="STRING" id="228957.SAMN04488008_11187"/>
<keyword evidence="1" id="KW-0732">Signal</keyword>
<feature type="signal peptide" evidence="1">
    <location>
        <begin position="1"/>
        <end position="20"/>
    </location>
</feature>
<accession>A0A1H7WGL1</accession>
<protein>
    <recommendedName>
        <fullName evidence="2">DUF5683 domain-containing protein</fullName>
    </recommendedName>
</protein>